<name>A0ABY5C8Z4_9LACO</name>
<accession>A0ABY5C8Z4</accession>
<protein>
    <submittedName>
        <fullName evidence="1">DUF948 domain-containing protein</fullName>
    </submittedName>
</protein>
<dbReference type="InterPro" id="IPR009293">
    <property type="entry name" value="UPF0478"/>
</dbReference>
<dbReference type="EMBL" id="CP097478">
    <property type="protein sequence ID" value="USS93781.1"/>
    <property type="molecule type" value="Genomic_DNA"/>
</dbReference>
<gene>
    <name evidence="1" type="ORF">M8332_02720</name>
</gene>
<dbReference type="PANTHER" id="PTHR40070:SF1">
    <property type="entry name" value="UPF0478 PROTEIN YTXG"/>
    <property type="match status" value="1"/>
</dbReference>
<reference evidence="1" key="1">
    <citation type="submission" date="2022-05" db="EMBL/GenBank/DDBJ databases">
        <authorList>
            <person name="Oliphant S.A."/>
            <person name="Watson-Haigh N.S."/>
            <person name="Sumby K.M."/>
            <person name="Gardner J.M."/>
            <person name="Jiranek V."/>
        </authorList>
    </citation>
    <scope>NUCLEOTIDE SEQUENCE</scope>
    <source>
        <strain evidence="1">Ru20-1</strain>
    </source>
</reference>
<dbReference type="Proteomes" id="UP001057532">
    <property type="component" value="Chromosome"/>
</dbReference>
<dbReference type="Pfam" id="PF06103">
    <property type="entry name" value="DUF948"/>
    <property type="match status" value="1"/>
</dbReference>
<dbReference type="PANTHER" id="PTHR40070">
    <property type="entry name" value="UPF0478 PROTEIN YTXG"/>
    <property type="match status" value="1"/>
</dbReference>
<evidence type="ECO:0000313" key="2">
    <source>
        <dbReference type="Proteomes" id="UP001057532"/>
    </source>
</evidence>
<proteinExistence type="predicted"/>
<sequence length="139" mass="14835">MTIGGIAALIAALAFLLLVIFLCVTLVHVVKVLDGVSQNLEKVTGDINALSHQTDELLGTVNAKINQVDPVFQAAADIGTTVSDVNNGTRKAVENLKKRVELVTKTSVFSIAANQISKHFSKAKQKKQTQTIQPAKTKA</sequence>
<dbReference type="RefSeq" id="WP_252780659.1">
    <property type="nucleotide sequence ID" value="NZ_CP097478.1"/>
</dbReference>
<organism evidence="1 2">
    <name type="scientific">Fructilactobacillus ixorae</name>
    <dbReference type="NCBI Taxonomy" id="1750535"/>
    <lineage>
        <taxon>Bacteria</taxon>
        <taxon>Bacillati</taxon>
        <taxon>Bacillota</taxon>
        <taxon>Bacilli</taxon>
        <taxon>Lactobacillales</taxon>
        <taxon>Lactobacillaceae</taxon>
        <taxon>Fructilactobacillus</taxon>
    </lineage>
</organism>
<evidence type="ECO:0000313" key="1">
    <source>
        <dbReference type="EMBL" id="USS93781.1"/>
    </source>
</evidence>
<keyword evidence="2" id="KW-1185">Reference proteome</keyword>